<reference evidence="2" key="1">
    <citation type="journal article" date="2020" name="mSystems">
        <title>Genome- and Community-Level Interaction Insights into Carbon Utilization and Element Cycling Functions of Hydrothermarchaeota in Hydrothermal Sediment.</title>
        <authorList>
            <person name="Zhou Z."/>
            <person name="Liu Y."/>
            <person name="Xu W."/>
            <person name="Pan J."/>
            <person name="Luo Z.H."/>
            <person name="Li M."/>
        </authorList>
    </citation>
    <scope>NUCLEOTIDE SEQUENCE [LARGE SCALE GENOMIC DNA]</scope>
    <source>
        <strain evidence="2">SpSt-125</strain>
    </source>
</reference>
<organism evidence="2">
    <name type="scientific">Ignisphaera aggregans</name>
    <dbReference type="NCBI Taxonomy" id="334771"/>
    <lineage>
        <taxon>Archaea</taxon>
        <taxon>Thermoproteota</taxon>
        <taxon>Thermoprotei</taxon>
        <taxon>Desulfurococcales</taxon>
        <taxon>Desulfurococcaceae</taxon>
        <taxon>Ignisphaera</taxon>
    </lineage>
</organism>
<dbReference type="EMBL" id="DSEU01000060">
    <property type="protein sequence ID" value="HEM67669.1"/>
    <property type="molecule type" value="Genomic_DNA"/>
</dbReference>
<comment type="caution">
    <text evidence="2">The sequence shown here is derived from an EMBL/GenBank/DDBJ whole genome shotgun (WGS) entry which is preliminary data.</text>
</comment>
<feature type="transmembrane region" description="Helical" evidence="1">
    <location>
        <begin position="71"/>
        <end position="92"/>
    </location>
</feature>
<proteinExistence type="predicted"/>
<feature type="transmembrane region" description="Helical" evidence="1">
    <location>
        <begin position="39"/>
        <end position="59"/>
    </location>
</feature>
<evidence type="ECO:0000256" key="1">
    <source>
        <dbReference type="SAM" id="Phobius"/>
    </source>
</evidence>
<name>A0A7J2U517_9CREN</name>
<sequence length="138" mass="14795">MAERAKIELGAREAAAALLFALIVLGVLAAAASGAFNPMLAGTIITLTVLLIFIGHYLVRVGVLSRSSTPLWYILIMGIMLIFYGLVSKGLIPLAVASEAMTFAELVIFTTMLYTILIVAVIGIAAVLYYLMVKKKIF</sequence>
<accession>A0A7J2U517</accession>
<protein>
    <submittedName>
        <fullName evidence="2">Uncharacterized protein</fullName>
    </submittedName>
</protein>
<feature type="transmembrane region" description="Helical" evidence="1">
    <location>
        <begin position="112"/>
        <end position="132"/>
    </location>
</feature>
<keyword evidence="1" id="KW-0472">Membrane</keyword>
<gene>
    <name evidence="2" type="ORF">ENO26_08955</name>
</gene>
<evidence type="ECO:0000313" key="2">
    <source>
        <dbReference type="EMBL" id="HEM67669.1"/>
    </source>
</evidence>
<dbReference type="AlphaFoldDB" id="A0A7J2U517"/>
<keyword evidence="1" id="KW-1133">Transmembrane helix</keyword>
<keyword evidence="1" id="KW-0812">Transmembrane</keyword>